<evidence type="ECO:0000256" key="6">
    <source>
        <dbReference type="ARBA" id="ARBA00023163"/>
    </source>
</evidence>
<dbReference type="InterPro" id="IPR025249">
    <property type="entry name" value="TF_NusA_KH_1st"/>
</dbReference>
<comment type="subunit">
    <text evidence="7">Monomer. Binds directly to the core enzyme of the DNA-dependent RNA polymerase and to nascent RNA.</text>
</comment>
<comment type="caution">
    <text evidence="10">The sequence shown here is derived from an EMBL/GenBank/DDBJ whole genome shotgun (WGS) entry which is preliminary data.</text>
</comment>
<evidence type="ECO:0000256" key="4">
    <source>
        <dbReference type="ARBA" id="ARBA00022884"/>
    </source>
</evidence>
<dbReference type="Pfam" id="PF08529">
    <property type="entry name" value="NusA_N"/>
    <property type="match status" value="2"/>
</dbReference>
<dbReference type="PANTHER" id="PTHR22648:SF0">
    <property type="entry name" value="TRANSCRIPTION TERMINATION_ANTITERMINATION PROTEIN NUSA"/>
    <property type="match status" value="1"/>
</dbReference>
<keyword evidence="1 7" id="KW-0806">Transcription termination</keyword>
<dbReference type="InterPro" id="IPR058582">
    <property type="entry name" value="KH_NusA_2nd"/>
</dbReference>
<dbReference type="InterPro" id="IPR003029">
    <property type="entry name" value="S1_domain"/>
</dbReference>
<dbReference type="Pfam" id="PF13184">
    <property type="entry name" value="KH_NusA_1st"/>
    <property type="match status" value="1"/>
</dbReference>
<dbReference type="InterPro" id="IPR036555">
    <property type="entry name" value="NusA_N_sf"/>
</dbReference>
<dbReference type="SUPFAM" id="SSF54814">
    <property type="entry name" value="Prokaryotic type KH domain (KH-domain type II)"/>
    <property type="match status" value="2"/>
</dbReference>
<dbReference type="CDD" id="cd04455">
    <property type="entry name" value="S1_NusA"/>
    <property type="match status" value="1"/>
</dbReference>
<evidence type="ECO:0000313" key="10">
    <source>
        <dbReference type="EMBL" id="PIZ63652.1"/>
    </source>
</evidence>
<dbReference type="Proteomes" id="UP000228503">
    <property type="component" value="Unassembled WGS sequence"/>
</dbReference>
<keyword evidence="4 7" id="KW-0694">RNA-binding</keyword>
<gene>
    <name evidence="7 10" type="primary">nusA</name>
    <name evidence="10" type="ORF">COY16_01475</name>
</gene>
<evidence type="ECO:0000256" key="1">
    <source>
        <dbReference type="ARBA" id="ARBA00022472"/>
    </source>
</evidence>
<evidence type="ECO:0000256" key="2">
    <source>
        <dbReference type="ARBA" id="ARBA00022490"/>
    </source>
</evidence>
<dbReference type="InterPro" id="IPR010213">
    <property type="entry name" value="TF_NusA"/>
</dbReference>
<dbReference type="InterPro" id="IPR013735">
    <property type="entry name" value="TF_NusA_N"/>
</dbReference>
<reference evidence="11" key="1">
    <citation type="submission" date="2017-09" db="EMBL/GenBank/DDBJ databases">
        <title>Depth-based differentiation of microbial function through sediment-hosted aquifers and enrichment of novel symbionts in the deep terrestrial subsurface.</title>
        <authorList>
            <person name="Probst A.J."/>
            <person name="Ladd B."/>
            <person name="Jarett J.K."/>
            <person name="Geller-Mcgrath D.E."/>
            <person name="Sieber C.M.K."/>
            <person name="Emerson J.B."/>
            <person name="Anantharaman K."/>
            <person name="Thomas B.C."/>
            <person name="Malmstrom R."/>
            <person name="Stieglmeier M."/>
            <person name="Klingl A."/>
            <person name="Woyke T."/>
            <person name="Ryan C.M."/>
            <person name="Banfield J.F."/>
        </authorList>
    </citation>
    <scope>NUCLEOTIDE SEQUENCE [LARGE SCALE GENOMIC DNA]</scope>
</reference>
<evidence type="ECO:0000313" key="11">
    <source>
        <dbReference type="Proteomes" id="UP000228503"/>
    </source>
</evidence>
<keyword evidence="2 7" id="KW-0963">Cytoplasm</keyword>
<sequence length="399" mass="44171">MVIVKSEFTLALNQVASERGITVVEVIESMQSAILAAFRKEHPEIAIGDENEVDPGVEVNIDNVTGETQILKDGENITPPGFGRIAAQTARQVIIQKIREAEKKTVISHYQDQVGTLVRGRVIRRDLNNIYIDIGKTEGVVPRDEQIRNESYVVNNKYVFYLKEIATTSAGYSRIILSRSHPNLISELFKREVPEVGNETVIIKKIVREPGERAKIAVFSSQSGVDPVGACVGQKGVRVQTVTDELNGKEKIDIIQWNEDPKLFIISALSPADVQAVELDHEAKRARVTVLETQAPLAIGKGGVNVNLAARLSGFEIDIVQIDDPNAPKEEEKEDDKKSAGEQESATEIEEPKKKQSKKKVKATETSEEKEEKVTESQPEEEAIVEAKEATNKEEISEE</sequence>
<dbReference type="InterPro" id="IPR012340">
    <property type="entry name" value="NA-bd_OB-fold"/>
</dbReference>
<evidence type="ECO:0000256" key="3">
    <source>
        <dbReference type="ARBA" id="ARBA00022814"/>
    </source>
</evidence>
<name>A0A2M7U168_9BACT</name>
<dbReference type="InterPro" id="IPR030842">
    <property type="entry name" value="TF_NusA_bacterial"/>
</dbReference>
<accession>A0A2M7U168</accession>
<keyword evidence="6 7" id="KW-0804">Transcription</keyword>
<evidence type="ECO:0000256" key="8">
    <source>
        <dbReference type="SAM" id="MobiDB-lite"/>
    </source>
</evidence>
<comment type="function">
    <text evidence="7">Participates in both transcription termination and antitermination.</text>
</comment>
<dbReference type="CDD" id="cd22529">
    <property type="entry name" value="KH-II_NusA_rpt2"/>
    <property type="match status" value="1"/>
</dbReference>
<dbReference type="NCBIfam" id="TIGR01953">
    <property type="entry name" value="NusA"/>
    <property type="match status" value="1"/>
</dbReference>
<feature type="compositionally biased region" description="Basic and acidic residues" evidence="8">
    <location>
        <begin position="385"/>
        <end position="399"/>
    </location>
</feature>
<evidence type="ECO:0000256" key="5">
    <source>
        <dbReference type="ARBA" id="ARBA00023015"/>
    </source>
</evidence>
<organism evidence="10 11">
    <name type="scientific">Candidatus Roizmanbacteria bacterium CG_4_10_14_0_2_um_filter_39_13</name>
    <dbReference type="NCBI Taxonomy" id="1974825"/>
    <lineage>
        <taxon>Bacteria</taxon>
        <taxon>Candidatus Roizmaniibacteriota</taxon>
    </lineage>
</organism>
<dbReference type="InterPro" id="IPR015946">
    <property type="entry name" value="KH_dom-like_a/b"/>
</dbReference>
<dbReference type="CDD" id="cd02134">
    <property type="entry name" value="KH-II_NusA_rpt1"/>
    <property type="match status" value="1"/>
</dbReference>
<dbReference type="SUPFAM" id="SSF69705">
    <property type="entry name" value="Transcription factor NusA, N-terminal domain"/>
    <property type="match status" value="1"/>
</dbReference>
<feature type="compositionally biased region" description="Basic and acidic residues" evidence="8">
    <location>
        <begin position="362"/>
        <end position="375"/>
    </location>
</feature>
<comment type="subcellular location">
    <subcellularLocation>
        <location evidence="7">Cytoplasm</location>
    </subcellularLocation>
</comment>
<dbReference type="GO" id="GO:0031564">
    <property type="term" value="P:transcription antitermination"/>
    <property type="evidence" value="ECO:0007669"/>
    <property type="project" value="UniProtKB-UniRule"/>
</dbReference>
<dbReference type="PANTHER" id="PTHR22648">
    <property type="entry name" value="TRANSCRIPTION TERMINATION FACTOR NUSA"/>
    <property type="match status" value="1"/>
</dbReference>
<dbReference type="GO" id="GO:0006353">
    <property type="term" value="P:DNA-templated transcription termination"/>
    <property type="evidence" value="ECO:0007669"/>
    <property type="project" value="UniProtKB-UniRule"/>
</dbReference>
<feature type="compositionally biased region" description="Basic and acidic residues" evidence="8">
    <location>
        <begin position="326"/>
        <end position="341"/>
    </location>
</feature>
<proteinExistence type="inferred from homology"/>
<dbReference type="Pfam" id="PF26594">
    <property type="entry name" value="KH_NusA_2nd"/>
    <property type="match status" value="1"/>
</dbReference>
<evidence type="ECO:0000256" key="7">
    <source>
        <dbReference type="HAMAP-Rule" id="MF_00945"/>
    </source>
</evidence>
<dbReference type="GO" id="GO:0003723">
    <property type="term" value="F:RNA binding"/>
    <property type="evidence" value="ECO:0007669"/>
    <property type="project" value="UniProtKB-UniRule"/>
</dbReference>
<dbReference type="GO" id="GO:0005829">
    <property type="term" value="C:cytosol"/>
    <property type="evidence" value="ECO:0007669"/>
    <property type="project" value="TreeGrafter"/>
</dbReference>
<comment type="similarity">
    <text evidence="7">Belongs to the NusA family.</text>
</comment>
<dbReference type="EMBL" id="PFOB01000017">
    <property type="protein sequence ID" value="PIZ63652.1"/>
    <property type="molecule type" value="Genomic_DNA"/>
</dbReference>
<protein>
    <recommendedName>
        <fullName evidence="7">Transcription termination/antitermination protein NusA</fullName>
    </recommendedName>
</protein>
<feature type="domain" description="S1 motif" evidence="9">
    <location>
        <begin position="113"/>
        <end position="180"/>
    </location>
</feature>
<dbReference type="Gene3D" id="2.40.50.140">
    <property type="entry name" value="Nucleic acid-binding proteins"/>
    <property type="match status" value="1"/>
</dbReference>
<dbReference type="InterPro" id="IPR009019">
    <property type="entry name" value="KH_sf_prok-type"/>
</dbReference>
<dbReference type="FunFam" id="3.30.300.20:FF:000002">
    <property type="entry name" value="Transcription termination/antitermination protein NusA"/>
    <property type="match status" value="1"/>
</dbReference>
<dbReference type="HAMAP" id="MF_00945_B">
    <property type="entry name" value="NusA_B"/>
    <property type="match status" value="1"/>
</dbReference>
<feature type="region of interest" description="Disordered" evidence="8">
    <location>
        <begin position="323"/>
        <end position="399"/>
    </location>
</feature>
<dbReference type="SUPFAM" id="SSF50249">
    <property type="entry name" value="Nucleic acid-binding proteins"/>
    <property type="match status" value="1"/>
</dbReference>
<dbReference type="SMART" id="SM00316">
    <property type="entry name" value="S1"/>
    <property type="match status" value="1"/>
</dbReference>
<dbReference type="AlphaFoldDB" id="A0A2M7U168"/>
<dbReference type="Gene3D" id="3.30.300.20">
    <property type="match status" value="2"/>
</dbReference>
<keyword evidence="5 7" id="KW-0805">Transcription regulation</keyword>
<dbReference type="Gene3D" id="3.30.1480.10">
    <property type="entry name" value="NusA, N-terminal domain"/>
    <property type="match status" value="1"/>
</dbReference>
<keyword evidence="3 7" id="KW-0889">Transcription antitermination</keyword>
<evidence type="ECO:0000259" key="9">
    <source>
        <dbReference type="SMART" id="SM00316"/>
    </source>
</evidence>
<dbReference type="GO" id="GO:0003700">
    <property type="term" value="F:DNA-binding transcription factor activity"/>
    <property type="evidence" value="ECO:0007669"/>
    <property type="project" value="InterPro"/>
</dbReference>